<keyword evidence="4" id="KW-0238">DNA-binding</keyword>
<evidence type="ECO:0000256" key="9">
    <source>
        <dbReference type="SAM" id="MobiDB-lite"/>
    </source>
</evidence>
<dbReference type="SMART" id="SM00380">
    <property type="entry name" value="AP2"/>
    <property type="match status" value="1"/>
</dbReference>
<dbReference type="GO" id="GO:0009873">
    <property type="term" value="P:ethylene-activated signaling pathway"/>
    <property type="evidence" value="ECO:0007669"/>
    <property type="project" value="UniProtKB-KW"/>
</dbReference>
<evidence type="ECO:0000256" key="7">
    <source>
        <dbReference type="ARBA" id="ARBA00023242"/>
    </source>
</evidence>
<dbReference type="GO" id="GO:0003700">
    <property type="term" value="F:DNA-binding transcription factor activity"/>
    <property type="evidence" value="ECO:0007669"/>
    <property type="project" value="InterPro"/>
</dbReference>
<comment type="similarity">
    <text evidence="8">Belongs to the AP2/ERF transcription factor family. ERF subfamily.</text>
</comment>
<name>A0A151SRA7_CAJCA</name>
<evidence type="ECO:0000313" key="11">
    <source>
        <dbReference type="EMBL" id="KYP57272.1"/>
    </source>
</evidence>
<dbReference type="FunFam" id="3.30.730.10:FF:000001">
    <property type="entry name" value="Ethylene-responsive transcription factor 2"/>
    <property type="match status" value="1"/>
</dbReference>
<dbReference type="InterPro" id="IPR051758">
    <property type="entry name" value="ERF/AP2-like"/>
</dbReference>
<accession>A0A151SRA7</accession>
<dbReference type="Gramene" id="C.cajan_03452.t">
    <property type="protein sequence ID" value="C.cajan_03452.t.cds1"/>
    <property type="gene ID" value="C.cajan_03452"/>
</dbReference>
<comment type="subcellular location">
    <subcellularLocation>
        <location evidence="1">Nucleus</location>
    </subcellularLocation>
</comment>
<organism evidence="11 12">
    <name type="scientific">Cajanus cajan</name>
    <name type="common">Pigeon pea</name>
    <name type="synonym">Cajanus indicus</name>
    <dbReference type="NCBI Taxonomy" id="3821"/>
    <lineage>
        <taxon>Eukaryota</taxon>
        <taxon>Viridiplantae</taxon>
        <taxon>Streptophyta</taxon>
        <taxon>Embryophyta</taxon>
        <taxon>Tracheophyta</taxon>
        <taxon>Spermatophyta</taxon>
        <taxon>Magnoliopsida</taxon>
        <taxon>eudicotyledons</taxon>
        <taxon>Gunneridae</taxon>
        <taxon>Pentapetalae</taxon>
        <taxon>rosids</taxon>
        <taxon>fabids</taxon>
        <taxon>Fabales</taxon>
        <taxon>Fabaceae</taxon>
        <taxon>Papilionoideae</taxon>
        <taxon>50 kb inversion clade</taxon>
        <taxon>NPAAA clade</taxon>
        <taxon>indigoferoid/millettioid clade</taxon>
        <taxon>Phaseoleae</taxon>
        <taxon>Cajanus</taxon>
    </lineage>
</organism>
<evidence type="ECO:0000256" key="3">
    <source>
        <dbReference type="ARBA" id="ARBA00023015"/>
    </source>
</evidence>
<evidence type="ECO:0000256" key="4">
    <source>
        <dbReference type="ARBA" id="ARBA00023125"/>
    </source>
</evidence>
<dbReference type="AlphaFoldDB" id="A0A151SRA7"/>
<proteinExistence type="inferred from homology"/>
<dbReference type="InterPro" id="IPR036955">
    <property type="entry name" value="AP2/ERF_dom_sf"/>
</dbReference>
<evidence type="ECO:0000256" key="5">
    <source>
        <dbReference type="ARBA" id="ARBA00023159"/>
    </source>
</evidence>
<dbReference type="PANTHER" id="PTHR31657">
    <property type="entry name" value="ETHYLENE-RESPONSIVE TRANSCRIPTION FACTOR ERF061"/>
    <property type="match status" value="1"/>
</dbReference>
<keyword evidence="6" id="KW-0804">Transcription</keyword>
<dbReference type="PROSITE" id="PS51032">
    <property type="entry name" value="AP2_ERF"/>
    <property type="match status" value="1"/>
</dbReference>
<keyword evidence="12" id="KW-1185">Reference proteome</keyword>
<dbReference type="InterPro" id="IPR001471">
    <property type="entry name" value="AP2/ERF_dom"/>
</dbReference>
<feature type="domain" description="AP2/ERF" evidence="10">
    <location>
        <begin position="34"/>
        <end position="91"/>
    </location>
</feature>
<keyword evidence="5" id="KW-0010">Activator</keyword>
<evidence type="ECO:0000313" key="12">
    <source>
        <dbReference type="Proteomes" id="UP000075243"/>
    </source>
</evidence>
<dbReference type="STRING" id="3821.A0A151SRA7"/>
<dbReference type="Gene3D" id="3.30.730.10">
    <property type="entry name" value="AP2/ERF domain"/>
    <property type="match status" value="1"/>
</dbReference>
<evidence type="ECO:0000259" key="10">
    <source>
        <dbReference type="PROSITE" id="PS51032"/>
    </source>
</evidence>
<keyword evidence="3" id="KW-0805">Transcription regulation</keyword>
<dbReference type="Proteomes" id="UP000075243">
    <property type="component" value="Chromosome 11"/>
</dbReference>
<feature type="region of interest" description="Disordered" evidence="9">
    <location>
        <begin position="99"/>
        <end position="122"/>
    </location>
</feature>
<evidence type="ECO:0000256" key="6">
    <source>
        <dbReference type="ARBA" id="ARBA00023163"/>
    </source>
</evidence>
<keyword evidence="7" id="KW-0539">Nucleus</keyword>
<evidence type="ECO:0000256" key="8">
    <source>
        <dbReference type="ARBA" id="ARBA00024343"/>
    </source>
</evidence>
<dbReference type="GO" id="GO:0005634">
    <property type="term" value="C:nucleus"/>
    <property type="evidence" value="ECO:0007669"/>
    <property type="project" value="UniProtKB-SubCell"/>
</dbReference>
<evidence type="ECO:0000256" key="2">
    <source>
        <dbReference type="ARBA" id="ARBA00022745"/>
    </source>
</evidence>
<protein>
    <submittedName>
        <fullName evidence="11">Ethylene-responsive transcription factor 1</fullName>
    </submittedName>
</protein>
<evidence type="ECO:0000256" key="1">
    <source>
        <dbReference type="ARBA" id="ARBA00004123"/>
    </source>
</evidence>
<dbReference type="EMBL" id="CM003613">
    <property type="protein sequence ID" value="KYP57272.1"/>
    <property type="molecule type" value="Genomic_DNA"/>
</dbReference>
<dbReference type="OMA" id="RRAHGKF"/>
<dbReference type="Pfam" id="PF00847">
    <property type="entry name" value="AP2"/>
    <property type="match status" value="1"/>
</dbReference>
<dbReference type="SUPFAM" id="SSF54171">
    <property type="entry name" value="DNA-binding domain"/>
    <property type="match status" value="1"/>
</dbReference>
<dbReference type="GO" id="GO:0000976">
    <property type="term" value="F:transcription cis-regulatory region binding"/>
    <property type="evidence" value="ECO:0007669"/>
    <property type="project" value="UniProtKB-ARBA"/>
</dbReference>
<gene>
    <name evidence="11" type="ORF">KK1_003531</name>
</gene>
<sequence length="136" mass="15250">MVDDEGNDDLVSNENLFLGVEGGKEEDEVRTWKRYKGVRRRAHGKFAAEIKEPSKDGRIWLGSYDTEEEAALAYDNAAFKIRGSKARLNFPHLIQPTTQIIIHPPPPSSSSPSQGSRKRKGLAALLNKLAHERNRV</sequence>
<reference evidence="11 12" key="1">
    <citation type="journal article" date="2012" name="Nat. Biotechnol.">
        <title>Draft genome sequence of pigeonpea (Cajanus cajan), an orphan legume crop of resource-poor farmers.</title>
        <authorList>
            <person name="Varshney R.K."/>
            <person name="Chen W."/>
            <person name="Li Y."/>
            <person name="Bharti A.K."/>
            <person name="Saxena R.K."/>
            <person name="Schlueter J.A."/>
            <person name="Donoghue M.T."/>
            <person name="Azam S."/>
            <person name="Fan G."/>
            <person name="Whaley A.M."/>
            <person name="Farmer A.D."/>
            <person name="Sheridan J."/>
            <person name="Iwata A."/>
            <person name="Tuteja R."/>
            <person name="Penmetsa R.V."/>
            <person name="Wu W."/>
            <person name="Upadhyaya H.D."/>
            <person name="Yang S.P."/>
            <person name="Shah T."/>
            <person name="Saxena K.B."/>
            <person name="Michael T."/>
            <person name="McCombie W.R."/>
            <person name="Yang B."/>
            <person name="Zhang G."/>
            <person name="Yang H."/>
            <person name="Wang J."/>
            <person name="Spillane C."/>
            <person name="Cook D.R."/>
            <person name="May G.D."/>
            <person name="Xu X."/>
            <person name="Jackson S.A."/>
        </authorList>
    </citation>
    <scope>NUCLEOTIDE SEQUENCE [LARGE SCALE GENOMIC DNA]</scope>
    <source>
        <strain evidence="12">cv. Asha</strain>
    </source>
</reference>
<dbReference type="PRINTS" id="PR00367">
    <property type="entry name" value="ETHRSPELEMNT"/>
</dbReference>
<dbReference type="PANTHER" id="PTHR31657:SF42">
    <property type="entry name" value="ETHYLENE-RESPONSIVE TRANSCRIPTION FACTOR SHINE 3-LIKE"/>
    <property type="match status" value="1"/>
</dbReference>
<dbReference type="CDD" id="cd00018">
    <property type="entry name" value="AP2"/>
    <property type="match status" value="1"/>
</dbReference>
<keyword evidence="2" id="KW-0936">Ethylene signaling pathway</keyword>
<dbReference type="InterPro" id="IPR016177">
    <property type="entry name" value="DNA-bd_dom_sf"/>
</dbReference>